<sequence>MTKTCQDILEAMLEELEADQLKNFKRKLNKTKLKEGYANIPKGRLEKADAMDVVDLLIRYYQEEYAVEVAINVLGEIKDKDLAGMLRRKSPEGGWCVG</sequence>
<evidence type="ECO:0000313" key="2">
    <source>
        <dbReference type="Ensembl" id="ENSPCEP00000007248.1"/>
    </source>
</evidence>
<keyword evidence="3" id="KW-1185">Reference proteome</keyword>
<feature type="domain" description="Pyrin" evidence="1">
    <location>
        <begin position="1"/>
        <end position="92"/>
    </location>
</feature>
<reference evidence="2" key="2">
    <citation type="submission" date="2025-09" db="UniProtKB">
        <authorList>
            <consortium name="Ensembl"/>
        </authorList>
    </citation>
    <scope>IDENTIFICATION</scope>
</reference>
<dbReference type="SUPFAM" id="SSF47986">
    <property type="entry name" value="DEATH domain"/>
    <property type="match status" value="1"/>
</dbReference>
<dbReference type="CDD" id="cd08321">
    <property type="entry name" value="Pyrin_ASC-like"/>
    <property type="match status" value="1"/>
</dbReference>
<evidence type="ECO:0000313" key="3">
    <source>
        <dbReference type="Proteomes" id="UP000694393"/>
    </source>
</evidence>
<dbReference type="Proteomes" id="UP000694393">
    <property type="component" value="Unplaced"/>
</dbReference>
<proteinExistence type="predicted"/>
<reference evidence="2" key="1">
    <citation type="submission" date="2025-08" db="UniProtKB">
        <authorList>
            <consortium name="Ensembl"/>
        </authorList>
    </citation>
    <scope>IDENTIFICATION</scope>
</reference>
<organism evidence="2 3">
    <name type="scientific">Pelusios castaneus</name>
    <name type="common">West African mud turtle</name>
    <dbReference type="NCBI Taxonomy" id="367368"/>
    <lineage>
        <taxon>Eukaryota</taxon>
        <taxon>Metazoa</taxon>
        <taxon>Chordata</taxon>
        <taxon>Craniata</taxon>
        <taxon>Vertebrata</taxon>
        <taxon>Euteleostomi</taxon>
        <taxon>Archelosauria</taxon>
        <taxon>Testudinata</taxon>
        <taxon>Testudines</taxon>
        <taxon>Pleurodira</taxon>
        <taxon>Pelomedusidae</taxon>
        <taxon>Pelusios</taxon>
    </lineage>
</organism>
<dbReference type="Pfam" id="PF02758">
    <property type="entry name" value="PYRIN"/>
    <property type="match status" value="1"/>
</dbReference>
<name>A0A8C8RNJ4_9SAUR</name>
<accession>A0A8C8RNJ4</accession>
<dbReference type="SMART" id="SM01289">
    <property type="entry name" value="PYRIN"/>
    <property type="match status" value="1"/>
</dbReference>
<dbReference type="AlphaFoldDB" id="A0A8C8RNJ4"/>
<protein>
    <recommendedName>
        <fullName evidence="1">Pyrin domain-containing protein</fullName>
    </recommendedName>
</protein>
<dbReference type="Ensembl" id="ENSPCET00000007508.1">
    <property type="protein sequence ID" value="ENSPCEP00000007248.1"/>
    <property type="gene ID" value="ENSPCEG00000005811.1"/>
</dbReference>
<dbReference type="InterPro" id="IPR004020">
    <property type="entry name" value="DAPIN"/>
</dbReference>
<dbReference type="PROSITE" id="PS50824">
    <property type="entry name" value="DAPIN"/>
    <property type="match status" value="1"/>
</dbReference>
<evidence type="ECO:0000259" key="1">
    <source>
        <dbReference type="PROSITE" id="PS50824"/>
    </source>
</evidence>
<dbReference type="InterPro" id="IPR011029">
    <property type="entry name" value="DEATH-like_dom_sf"/>
</dbReference>
<dbReference type="Gene3D" id="1.10.533.10">
    <property type="entry name" value="Death Domain, Fas"/>
    <property type="match status" value="1"/>
</dbReference>